<name>A0A023BQ03_9FLAO</name>
<dbReference type="RefSeq" id="WP_034245659.1">
    <property type="nucleotide sequence ID" value="NZ_AQRA01000009.1"/>
</dbReference>
<accession>A0A023BQ03</accession>
<dbReference type="EMBL" id="AQRA01000009">
    <property type="protein sequence ID" value="EZH72142.1"/>
    <property type="molecule type" value="Genomic_DNA"/>
</dbReference>
<comment type="caution">
    <text evidence="1">The sequence shown here is derived from an EMBL/GenBank/DDBJ whole genome shotgun (WGS) entry which is preliminary data.</text>
</comment>
<organism evidence="1 2">
    <name type="scientific">Aquimarina atlantica</name>
    <dbReference type="NCBI Taxonomy" id="1317122"/>
    <lineage>
        <taxon>Bacteria</taxon>
        <taxon>Pseudomonadati</taxon>
        <taxon>Bacteroidota</taxon>
        <taxon>Flavobacteriia</taxon>
        <taxon>Flavobacteriales</taxon>
        <taxon>Flavobacteriaceae</taxon>
        <taxon>Aquimarina</taxon>
    </lineage>
</organism>
<dbReference type="AlphaFoldDB" id="A0A023BQ03"/>
<sequence>MDYSVYNSKYQFMSDILKTLHFTMDTFIYNLAHHSPYEMLLYRWINKLYTKGISSEEAIQLIYKARNILLLNPKNSWCSPPILS</sequence>
<dbReference type="eggNOG" id="ENOG5032H83">
    <property type="taxonomic scope" value="Bacteria"/>
</dbReference>
<dbReference type="STRING" id="1317122.ATO12_24725"/>
<evidence type="ECO:0000313" key="2">
    <source>
        <dbReference type="Proteomes" id="UP000023541"/>
    </source>
</evidence>
<proteinExistence type="predicted"/>
<evidence type="ECO:0000313" key="1">
    <source>
        <dbReference type="EMBL" id="EZH72142.1"/>
    </source>
</evidence>
<protein>
    <submittedName>
        <fullName evidence="1">Uncharacterized protein</fullName>
    </submittedName>
</protein>
<gene>
    <name evidence="1" type="ORF">ATO12_24725</name>
</gene>
<reference evidence="1 2" key="1">
    <citation type="submission" date="2014-04" db="EMBL/GenBank/DDBJ databases">
        <title>Aquimarina sp. 22II-S11-z7 Genome Sequencing.</title>
        <authorList>
            <person name="Lai Q."/>
        </authorList>
    </citation>
    <scope>NUCLEOTIDE SEQUENCE [LARGE SCALE GENOMIC DNA]</scope>
    <source>
        <strain evidence="1 2">22II-S11-z7</strain>
    </source>
</reference>
<dbReference type="Proteomes" id="UP000023541">
    <property type="component" value="Unassembled WGS sequence"/>
</dbReference>
<dbReference type="OrthoDB" id="1163979at2"/>
<keyword evidence="2" id="KW-1185">Reference proteome</keyword>